<name>A0A5N0VNE7_9PSEU</name>
<keyword evidence="1" id="KW-0812">Transmembrane</keyword>
<comment type="caution">
    <text evidence="3">The sequence shown here is derived from an EMBL/GenBank/DDBJ whole genome shotgun (WGS) entry which is preliminary data.</text>
</comment>
<feature type="domain" description="Mce/MlaD" evidence="2">
    <location>
        <begin position="57"/>
        <end position="133"/>
    </location>
</feature>
<dbReference type="AlphaFoldDB" id="A0A5N0VNE7"/>
<organism evidence="3 4">
    <name type="scientific">Amycolatopsis acidicola</name>
    <dbReference type="NCBI Taxonomy" id="2596893"/>
    <lineage>
        <taxon>Bacteria</taxon>
        <taxon>Bacillati</taxon>
        <taxon>Actinomycetota</taxon>
        <taxon>Actinomycetes</taxon>
        <taxon>Pseudonocardiales</taxon>
        <taxon>Pseudonocardiaceae</taxon>
        <taxon>Amycolatopsis</taxon>
    </lineage>
</organism>
<dbReference type="InterPro" id="IPR003399">
    <property type="entry name" value="Mce/MlaD"/>
</dbReference>
<dbReference type="InterPro" id="IPR052336">
    <property type="entry name" value="MlaD_Phospholipid_Transporter"/>
</dbReference>
<dbReference type="PANTHER" id="PTHR33371:SF4">
    <property type="entry name" value="INTERMEMBRANE PHOSPHOLIPID TRANSPORT SYSTEM BINDING PROTEIN MLAD"/>
    <property type="match status" value="1"/>
</dbReference>
<evidence type="ECO:0000259" key="2">
    <source>
        <dbReference type="Pfam" id="PF02470"/>
    </source>
</evidence>
<accession>A0A5N0VNE7</accession>
<evidence type="ECO:0000313" key="3">
    <source>
        <dbReference type="EMBL" id="KAA9166161.1"/>
    </source>
</evidence>
<dbReference type="Pfam" id="PF02470">
    <property type="entry name" value="MlaD"/>
    <property type="match status" value="1"/>
</dbReference>
<evidence type="ECO:0000256" key="1">
    <source>
        <dbReference type="SAM" id="Phobius"/>
    </source>
</evidence>
<reference evidence="3" key="1">
    <citation type="submission" date="2019-09" db="EMBL/GenBank/DDBJ databases">
        <authorList>
            <person name="Teo W.F.A."/>
            <person name="Duangmal K."/>
        </authorList>
    </citation>
    <scope>NUCLEOTIDE SEQUENCE [LARGE SCALE GENOMIC DNA]</scope>
    <source>
        <strain evidence="3">K81G1</strain>
    </source>
</reference>
<keyword evidence="1" id="KW-0472">Membrane</keyword>
<dbReference type="EMBL" id="VMNW02000003">
    <property type="protein sequence ID" value="KAA9166161.1"/>
    <property type="molecule type" value="Genomic_DNA"/>
</dbReference>
<protein>
    <submittedName>
        <fullName evidence="3">MCE family protein</fullName>
    </submittedName>
</protein>
<sequence>MTRRARRSWQRLRTEPKLGRNVSLLVVLLLLAAVSGGYILSHQGSGLTNWPWSDRFTFHAEFADAQGVAAGQGQEVRIAGVTVGAIQSASVSQDGTADLELGIDSKYRVYDNATLVLRPKSPLNEMYVEINPGGPPGKQVTDGQTLPVGNTRSPVTIDQVTQHLDDNTRQALGALVNEADTALADAPQTLPSGLTATDQVMRSLQPVVTALNTRRETLAQLVHAISVVSQSVGGNDSRLTELAANLQRTLDTLSNQSSPLNDSLQQLPDLTTQLKQATDAVSQLTTQLDPTLDDLRNASSSLPGALDKLSGTADKIGSVADKATPVVDQAGPVVADLRPLVGDVNAALPDLKQITSQLNPVTAALVPYLPDLQAFVYNTASATSVVDGSGGMLRGIGQVGPDTIPLLRTLGQSGR</sequence>
<dbReference type="SUPFAM" id="SSF58104">
    <property type="entry name" value="Methyl-accepting chemotaxis protein (MCP) signaling domain"/>
    <property type="match status" value="1"/>
</dbReference>
<dbReference type="Proteomes" id="UP000319769">
    <property type="component" value="Unassembled WGS sequence"/>
</dbReference>
<proteinExistence type="predicted"/>
<keyword evidence="4" id="KW-1185">Reference proteome</keyword>
<gene>
    <name evidence="3" type="ORF">FPZ12_003250</name>
</gene>
<dbReference type="GO" id="GO:0005548">
    <property type="term" value="F:phospholipid transporter activity"/>
    <property type="evidence" value="ECO:0007669"/>
    <property type="project" value="TreeGrafter"/>
</dbReference>
<keyword evidence="1" id="KW-1133">Transmembrane helix</keyword>
<dbReference type="PANTHER" id="PTHR33371">
    <property type="entry name" value="INTERMEMBRANE PHOSPHOLIPID TRANSPORT SYSTEM BINDING PROTEIN MLAD-RELATED"/>
    <property type="match status" value="1"/>
</dbReference>
<dbReference type="OrthoDB" id="5242258at2"/>
<feature type="transmembrane region" description="Helical" evidence="1">
    <location>
        <begin position="21"/>
        <end position="40"/>
    </location>
</feature>
<evidence type="ECO:0000313" key="4">
    <source>
        <dbReference type="Proteomes" id="UP000319769"/>
    </source>
</evidence>
<dbReference type="GO" id="GO:0005543">
    <property type="term" value="F:phospholipid binding"/>
    <property type="evidence" value="ECO:0007669"/>
    <property type="project" value="TreeGrafter"/>
</dbReference>
<dbReference type="Gene3D" id="1.10.287.950">
    <property type="entry name" value="Methyl-accepting chemotaxis protein"/>
    <property type="match status" value="1"/>
</dbReference>